<dbReference type="RefSeq" id="WP_343919604.1">
    <property type="nucleotide sequence ID" value="NZ_BAAAJT010000002.1"/>
</dbReference>
<evidence type="ECO:0000313" key="3">
    <source>
        <dbReference type="Proteomes" id="UP001597351"/>
    </source>
</evidence>
<keyword evidence="3" id="KW-1185">Reference proteome</keyword>
<proteinExistence type="predicted"/>
<keyword evidence="1" id="KW-0812">Transmembrane</keyword>
<dbReference type="EMBL" id="JBHUGD010000003">
    <property type="protein sequence ID" value="MFD1947989.1"/>
    <property type="molecule type" value="Genomic_DNA"/>
</dbReference>
<organism evidence="2 3">
    <name type="scientific">Nocardioides aestuarii</name>
    <dbReference type="NCBI Taxonomy" id="252231"/>
    <lineage>
        <taxon>Bacteria</taxon>
        <taxon>Bacillati</taxon>
        <taxon>Actinomycetota</taxon>
        <taxon>Actinomycetes</taxon>
        <taxon>Propionibacteriales</taxon>
        <taxon>Nocardioidaceae</taxon>
        <taxon>Nocardioides</taxon>
    </lineage>
</organism>
<evidence type="ECO:0000313" key="2">
    <source>
        <dbReference type="EMBL" id="MFD1947989.1"/>
    </source>
</evidence>
<feature type="transmembrane region" description="Helical" evidence="1">
    <location>
        <begin position="92"/>
        <end position="109"/>
    </location>
</feature>
<reference evidence="3" key="1">
    <citation type="journal article" date="2019" name="Int. J. Syst. Evol. Microbiol.">
        <title>The Global Catalogue of Microorganisms (GCM) 10K type strain sequencing project: providing services to taxonomists for standard genome sequencing and annotation.</title>
        <authorList>
            <consortium name="The Broad Institute Genomics Platform"/>
            <consortium name="The Broad Institute Genome Sequencing Center for Infectious Disease"/>
            <person name="Wu L."/>
            <person name="Ma J."/>
        </authorList>
    </citation>
    <scope>NUCLEOTIDE SEQUENCE [LARGE SCALE GENOMIC DNA]</scope>
    <source>
        <strain evidence="3">CGMCC 1.12477</strain>
    </source>
</reference>
<comment type="caution">
    <text evidence="2">The sequence shown here is derived from an EMBL/GenBank/DDBJ whole genome shotgun (WGS) entry which is preliminary data.</text>
</comment>
<dbReference type="Proteomes" id="UP001597351">
    <property type="component" value="Unassembled WGS sequence"/>
</dbReference>
<sequence length="172" mass="17795">MVKQSTTMLSLSLMGALVIIPVAVFFVVGSEEGALAAPATLLLVAIPAAGAAVHVLLESIGYRVQPIAPGTPEDDARGQAVARWQASMIQRFALSESIAIVSLALCFVVEQGGYVLLLLGCATSLTLMAVHVFPWSRPVGKVADALERDGARSGLREVFGQGGGPGGAIREL</sequence>
<accession>A0ABW4TR58</accession>
<evidence type="ECO:0000256" key="1">
    <source>
        <dbReference type="SAM" id="Phobius"/>
    </source>
</evidence>
<feature type="transmembrane region" description="Helical" evidence="1">
    <location>
        <begin position="115"/>
        <end position="133"/>
    </location>
</feature>
<gene>
    <name evidence="2" type="ORF">ACFSDE_14410</name>
</gene>
<feature type="transmembrane region" description="Helical" evidence="1">
    <location>
        <begin position="34"/>
        <end position="57"/>
    </location>
</feature>
<keyword evidence="1" id="KW-0472">Membrane</keyword>
<protein>
    <recommendedName>
        <fullName evidence="4">MFS transporter</fullName>
    </recommendedName>
</protein>
<keyword evidence="1" id="KW-1133">Transmembrane helix</keyword>
<feature type="transmembrane region" description="Helical" evidence="1">
    <location>
        <begin position="7"/>
        <end position="28"/>
    </location>
</feature>
<evidence type="ECO:0008006" key="4">
    <source>
        <dbReference type="Google" id="ProtNLM"/>
    </source>
</evidence>
<name>A0ABW4TR58_9ACTN</name>